<dbReference type="PANTHER" id="PTHR10612">
    <property type="entry name" value="APOLIPOPROTEIN D"/>
    <property type="match status" value="1"/>
</dbReference>
<accession>A0A4Y5Z900</accession>
<dbReference type="Gene3D" id="2.40.128.20">
    <property type="match status" value="1"/>
</dbReference>
<sequence>MACSSVRWAWNGSWPAAVSDAATVDRTLISFVAGCPMSRFPTALLLLVSVAAASCAADAPLKTVDHVDLPRYMGTWYVIGTIPNMFERGKVATADEYRLRPDGTIDNWFHYRKGFDAPAKSWHGKAWLPDPKDASRWKVQLLWPFRSDYSILALSDDYRISLVGLPSRKLLWVLAKDPVIDDAVYQRLLELARGQGYPVEQVRKVPQRAEDAGKPGYL</sequence>
<dbReference type="KEGG" id="lpy:FIV34_20705"/>
<dbReference type="AlphaFoldDB" id="A0A4Y5Z900"/>
<dbReference type="InterPro" id="IPR000566">
    <property type="entry name" value="Lipocln_cytosolic_FA-bd_dom"/>
</dbReference>
<protein>
    <submittedName>
        <fullName evidence="2">Lipocalin family protein</fullName>
    </submittedName>
</protein>
<name>A0A4Y5Z900_9GAMM</name>
<evidence type="ECO:0000313" key="2">
    <source>
        <dbReference type="EMBL" id="QDE41446.1"/>
    </source>
</evidence>
<dbReference type="InterPro" id="IPR002446">
    <property type="entry name" value="Lipocalin_bac"/>
</dbReference>
<keyword evidence="3" id="KW-1185">Reference proteome</keyword>
<dbReference type="SUPFAM" id="SSF50814">
    <property type="entry name" value="Lipocalins"/>
    <property type="match status" value="1"/>
</dbReference>
<dbReference type="PANTHER" id="PTHR10612:SF34">
    <property type="entry name" value="APOLIPOPROTEIN D"/>
    <property type="match status" value="1"/>
</dbReference>
<evidence type="ECO:0000259" key="1">
    <source>
        <dbReference type="Pfam" id="PF08212"/>
    </source>
</evidence>
<dbReference type="CDD" id="cd19438">
    <property type="entry name" value="lipocalin_Blc-like"/>
    <property type="match status" value="1"/>
</dbReference>
<proteinExistence type="predicted"/>
<dbReference type="EMBL" id="CP041046">
    <property type="protein sequence ID" value="QDE41446.1"/>
    <property type="molecule type" value="Genomic_DNA"/>
</dbReference>
<dbReference type="GO" id="GO:0006950">
    <property type="term" value="P:response to stress"/>
    <property type="evidence" value="ECO:0007669"/>
    <property type="project" value="UniProtKB-ARBA"/>
</dbReference>
<feature type="domain" description="Lipocalin/cytosolic fatty-acid binding" evidence="1">
    <location>
        <begin position="67"/>
        <end position="207"/>
    </location>
</feature>
<gene>
    <name evidence="2" type="ORF">FIV34_20705</name>
</gene>
<dbReference type="Pfam" id="PF08212">
    <property type="entry name" value="Lipocalin_2"/>
    <property type="match status" value="1"/>
</dbReference>
<dbReference type="Proteomes" id="UP000316093">
    <property type="component" value="Chromosome"/>
</dbReference>
<dbReference type="InterPro" id="IPR012674">
    <property type="entry name" value="Calycin"/>
</dbReference>
<evidence type="ECO:0000313" key="3">
    <source>
        <dbReference type="Proteomes" id="UP000316093"/>
    </source>
</evidence>
<dbReference type="PRINTS" id="PR01171">
    <property type="entry name" value="BCTLIPOCALIN"/>
</dbReference>
<reference evidence="2 3" key="1">
    <citation type="submission" date="2019-06" db="EMBL/GenBank/DDBJ databases">
        <title>A complete genome sequence for Luteibacter pinisoli MAH-14.</title>
        <authorList>
            <person name="Baltrus D.A."/>
        </authorList>
    </citation>
    <scope>NUCLEOTIDE SEQUENCE [LARGE SCALE GENOMIC DNA]</scope>
    <source>
        <strain evidence="2 3">MAH-14</strain>
    </source>
</reference>
<dbReference type="OrthoDB" id="9793905at2"/>
<organism evidence="2 3">
    <name type="scientific">Luteibacter pinisoli</name>
    <dbReference type="NCBI Taxonomy" id="2589080"/>
    <lineage>
        <taxon>Bacteria</taxon>
        <taxon>Pseudomonadati</taxon>
        <taxon>Pseudomonadota</taxon>
        <taxon>Gammaproteobacteria</taxon>
        <taxon>Lysobacterales</taxon>
        <taxon>Rhodanobacteraceae</taxon>
        <taxon>Luteibacter</taxon>
    </lineage>
</organism>
<dbReference type="InterPro" id="IPR047202">
    <property type="entry name" value="Lipocalin_Blc-like_dom"/>
</dbReference>